<keyword evidence="1" id="KW-0472">Membrane</keyword>
<evidence type="ECO:0000313" key="2">
    <source>
        <dbReference type="EMBL" id="EFU75092.1"/>
    </source>
</evidence>
<evidence type="ECO:0000256" key="1">
    <source>
        <dbReference type="SAM" id="Phobius"/>
    </source>
</evidence>
<dbReference type="Proteomes" id="UP000010296">
    <property type="component" value="Unassembled WGS sequence"/>
</dbReference>
<reference evidence="2 3" key="1">
    <citation type="submission" date="2010-12" db="EMBL/GenBank/DDBJ databases">
        <authorList>
            <person name="Muzny D."/>
            <person name="Qin X."/>
            <person name="Deng J."/>
            <person name="Jiang H."/>
            <person name="Liu Y."/>
            <person name="Qu J."/>
            <person name="Song X.-Z."/>
            <person name="Zhang L."/>
            <person name="Thornton R."/>
            <person name="Coyle M."/>
            <person name="Francisco L."/>
            <person name="Jackson L."/>
            <person name="Javaid M."/>
            <person name="Korchina V."/>
            <person name="Kovar C."/>
            <person name="Mata R."/>
            <person name="Mathew T."/>
            <person name="Ngo R."/>
            <person name="Nguyen L."/>
            <person name="Nguyen N."/>
            <person name="Okwuonu G."/>
            <person name="Ongeri F."/>
            <person name="Pham C."/>
            <person name="Simmons D."/>
            <person name="Wilczek-Boney K."/>
            <person name="Hale W."/>
            <person name="Jakkamsetti A."/>
            <person name="Pham P."/>
            <person name="Ruth R."/>
            <person name="San Lucas F."/>
            <person name="Warren J."/>
            <person name="Zhang J."/>
            <person name="Zhao Z."/>
            <person name="Zhou C."/>
            <person name="Zhu D."/>
            <person name="Lee S."/>
            <person name="Bess C."/>
            <person name="Blankenburg K."/>
            <person name="Forbes L."/>
            <person name="Fu Q."/>
            <person name="Gubbala S."/>
            <person name="Hirani K."/>
            <person name="Jayaseelan J.C."/>
            <person name="Lara F."/>
            <person name="Munidasa M."/>
            <person name="Palculict T."/>
            <person name="Patil S."/>
            <person name="Pu L.-L."/>
            <person name="Saada N."/>
            <person name="Tang L."/>
            <person name="Weissenberger G."/>
            <person name="Zhu Y."/>
            <person name="Hemphill L."/>
            <person name="Shang Y."/>
            <person name="Youmans B."/>
            <person name="Ayvaz T."/>
            <person name="Ross M."/>
            <person name="Santibanez J."/>
            <person name="Aqrawi P."/>
            <person name="Gross S."/>
            <person name="Joshi V."/>
            <person name="Fowler G."/>
            <person name="Nazareth L."/>
            <person name="Reid J."/>
            <person name="Worley K."/>
            <person name="Petrosino J."/>
            <person name="Highlander S."/>
            <person name="Gibbs R."/>
        </authorList>
    </citation>
    <scope>NUCLEOTIDE SEQUENCE [LARGE SCALE GENOMIC DNA]</scope>
    <source>
        <strain evidence="3">DSM 15952 / CCUG 50447 / LMG 22039 / TP 1.5</strain>
    </source>
</reference>
<dbReference type="InterPro" id="IPR021008">
    <property type="entry name" value="DltX"/>
</dbReference>
<dbReference type="AlphaFoldDB" id="E6LCQ0"/>
<dbReference type="eggNOG" id="ENOG50306RS">
    <property type="taxonomic scope" value="Bacteria"/>
</dbReference>
<keyword evidence="1" id="KW-0812">Transmembrane</keyword>
<dbReference type="EMBL" id="AEPV01000003">
    <property type="protein sequence ID" value="EFU75092.1"/>
    <property type="molecule type" value="Genomic_DNA"/>
</dbReference>
<organism evidence="2 3">
    <name type="scientific">Enterococcus italicus (strain DSM 15952 / CCUG 50447 / LMG 22039 / TP 1.5)</name>
    <dbReference type="NCBI Taxonomy" id="888064"/>
    <lineage>
        <taxon>Bacteria</taxon>
        <taxon>Bacillati</taxon>
        <taxon>Bacillota</taxon>
        <taxon>Bacilli</taxon>
        <taxon>Lactobacillales</taxon>
        <taxon>Enterococcaceae</taxon>
        <taxon>Enterococcus</taxon>
    </lineage>
</organism>
<dbReference type="HOGENOM" id="CLU_200243_0_2_9"/>
<proteinExistence type="predicted"/>
<keyword evidence="1" id="KW-1133">Transmembrane helix</keyword>
<keyword evidence="3" id="KW-1185">Reference proteome</keyword>
<comment type="caution">
    <text evidence="2">The sequence shown here is derived from an EMBL/GenBank/DDBJ whole genome shotgun (WGS) entry which is preliminary data.</text>
</comment>
<accession>E6LCQ0</accession>
<feature type="transmembrane region" description="Helical" evidence="1">
    <location>
        <begin position="27"/>
        <end position="48"/>
    </location>
</feature>
<gene>
    <name evidence="2" type="ORF">HMPREF9088_0140</name>
</gene>
<sequence length="63" mass="7737">MIKIKTRVGMEGRKMKEKLHIVWSKEWVQFVARTLFYFLILMGLIYLYHYRTIQGGTFIYNEF</sequence>
<evidence type="ECO:0000313" key="3">
    <source>
        <dbReference type="Proteomes" id="UP000010296"/>
    </source>
</evidence>
<name>E6LCQ0_ENTI1</name>
<evidence type="ECO:0008006" key="4">
    <source>
        <dbReference type="Google" id="ProtNLM"/>
    </source>
</evidence>
<protein>
    <recommendedName>
        <fullName evidence="4">D-Ala-teichoic acid biosynthesis protein</fullName>
    </recommendedName>
</protein>
<dbReference type="Pfam" id="PF12459">
    <property type="entry name" value="DltX"/>
    <property type="match status" value="1"/>
</dbReference>
<dbReference type="STRING" id="888064.HMPREF9088_0140"/>